<dbReference type="Proteomes" id="UP000654075">
    <property type="component" value="Unassembled WGS sequence"/>
</dbReference>
<accession>A0A813HA42</accession>
<comment type="caution">
    <text evidence="2">The sequence shown here is derived from an EMBL/GenBank/DDBJ whole genome shotgun (WGS) entry which is preliminary data.</text>
</comment>
<gene>
    <name evidence="2" type="ORF">PGLA1383_LOCUS50607</name>
</gene>
<feature type="region of interest" description="Disordered" evidence="1">
    <location>
        <begin position="1"/>
        <end position="29"/>
    </location>
</feature>
<feature type="non-terminal residue" evidence="2">
    <location>
        <position position="166"/>
    </location>
</feature>
<feature type="non-terminal residue" evidence="2">
    <location>
        <position position="1"/>
    </location>
</feature>
<dbReference type="EMBL" id="CAJNNV010031203">
    <property type="protein sequence ID" value="CAE8634997.1"/>
    <property type="molecule type" value="Genomic_DNA"/>
</dbReference>
<evidence type="ECO:0000256" key="1">
    <source>
        <dbReference type="SAM" id="MobiDB-lite"/>
    </source>
</evidence>
<protein>
    <submittedName>
        <fullName evidence="2">Uncharacterized protein</fullName>
    </submittedName>
</protein>
<feature type="compositionally biased region" description="Gly residues" evidence="1">
    <location>
        <begin position="94"/>
        <end position="108"/>
    </location>
</feature>
<feature type="compositionally biased region" description="Low complexity" evidence="1">
    <location>
        <begin position="63"/>
        <end position="93"/>
    </location>
</feature>
<name>A0A813HA42_POLGL</name>
<organism evidence="2 3">
    <name type="scientific">Polarella glacialis</name>
    <name type="common">Dinoflagellate</name>
    <dbReference type="NCBI Taxonomy" id="89957"/>
    <lineage>
        <taxon>Eukaryota</taxon>
        <taxon>Sar</taxon>
        <taxon>Alveolata</taxon>
        <taxon>Dinophyceae</taxon>
        <taxon>Suessiales</taxon>
        <taxon>Suessiaceae</taxon>
        <taxon>Polarella</taxon>
    </lineage>
</organism>
<keyword evidence="3" id="KW-1185">Reference proteome</keyword>
<feature type="region of interest" description="Disordered" evidence="1">
    <location>
        <begin position="59"/>
        <end position="108"/>
    </location>
</feature>
<proteinExistence type="predicted"/>
<dbReference type="AlphaFoldDB" id="A0A813HA42"/>
<evidence type="ECO:0000313" key="3">
    <source>
        <dbReference type="Proteomes" id="UP000654075"/>
    </source>
</evidence>
<sequence length="166" mass="16626">LDFCSPSSVDEGKPFSPPPAPAALSAAGGSAGRVGFRGHGAIGPCSLALAMLPGAAELKTSDLGGRAPPRAGTPPLRKGSYEAGGASGASGAPQGSGPGNAGAEGWGADGEWWEEEGYHAGYAGYDAGGYYDEYASYPDGEGGAVELFEVDLWSMVFVLDANLEPK</sequence>
<evidence type="ECO:0000313" key="2">
    <source>
        <dbReference type="EMBL" id="CAE8634997.1"/>
    </source>
</evidence>
<reference evidence="2" key="1">
    <citation type="submission" date="2021-02" db="EMBL/GenBank/DDBJ databases">
        <authorList>
            <person name="Dougan E. K."/>
            <person name="Rhodes N."/>
            <person name="Thang M."/>
            <person name="Chan C."/>
        </authorList>
    </citation>
    <scope>NUCLEOTIDE SEQUENCE</scope>
</reference>